<dbReference type="AlphaFoldDB" id="A0A6P4C1P8"/>
<feature type="compositionally biased region" description="Basic and acidic residues" evidence="1">
    <location>
        <begin position="189"/>
        <end position="201"/>
    </location>
</feature>
<dbReference type="Gene3D" id="2.40.70.10">
    <property type="entry name" value="Acid Proteases"/>
    <property type="match status" value="1"/>
</dbReference>
<dbReference type="Proteomes" id="UP000515211">
    <property type="component" value="Chromosome 9"/>
</dbReference>
<accession>A0A6P4C1P8</accession>
<reference evidence="3" key="2">
    <citation type="submission" date="2025-08" db="UniProtKB">
        <authorList>
            <consortium name="RefSeq"/>
        </authorList>
    </citation>
    <scope>IDENTIFICATION</scope>
    <source>
        <tissue evidence="3">Whole plant</tissue>
    </source>
</reference>
<dbReference type="KEGG" id="adu:107465562"/>
<feature type="compositionally biased region" description="Basic residues" evidence="1">
    <location>
        <begin position="202"/>
        <end position="212"/>
    </location>
</feature>
<evidence type="ECO:0000313" key="2">
    <source>
        <dbReference type="Proteomes" id="UP000515211"/>
    </source>
</evidence>
<keyword evidence="2" id="KW-1185">Reference proteome</keyword>
<feature type="region of interest" description="Disordered" evidence="1">
    <location>
        <begin position="174"/>
        <end position="212"/>
    </location>
</feature>
<dbReference type="RefSeq" id="XP_015940025.1">
    <property type="nucleotide sequence ID" value="XM_016084539.1"/>
</dbReference>
<gene>
    <name evidence="3" type="primary">LOC107465562</name>
</gene>
<proteinExistence type="predicted"/>
<name>A0A6P4C1P8_ARADU</name>
<dbReference type="PANTHER" id="PTHR33067:SF9">
    <property type="entry name" value="RNA-DIRECTED DNA POLYMERASE"/>
    <property type="match status" value="1"/>
</dbReference>
<protein>
    <submittedName>
        <fullName evidence="3">Uncharacterized protein LOC107465562</fullName>
    </submittedName>
</protein>
<evidence type="ECO:0000313" key="3">
    <source>
        <dbReference type="RefSeq" id="XP_015940025.1"/>
    </source>
</evidence>
<reference evidence="2" key="1">
    <citation type="journal article" date="2016" name="Nat. Genet.">
        <title>The genome sequences of Arachis duranensis and Arachis ipaensis, the diploid ancestors of cultivated peanut.</title>
        <authorList>
            <person name="Bertioli D.J."/>
            <person name="Cannon S.B."/>
            <person name="Froenicke L."/>
            <person name="Huang G."/>
            <person name="Farmer A.D."/>
            <person name="Cannon E.K."/>
            <person name="Liu X."/>
            <person name="Gao D."/>
            <person name="Clevenger J."/>
            <person name="Dash S."/>
            <person name="Ren L."/>
            <person name="Moretzsohn M.C."/>
            <person name="Shirasawa K."/>
            <person name="Huang W."/>
            <person name="Vidigal B."/>
            <person name="Abernathy B."/>
            <person name="Chu Y."/>
            <person name="Niederhuth C.E."/>
            <person name="Umale P."/>
            <person name="Araujo A.C."/>
            <person name="Kozik A."/>
            <person name="Kim K.D."/>
            <person name="Burow M.D."/>
            <person name="Varshney R.K."/>
            <person name="Wang X."/>
            <person name="Zhang X."/>
            <person name="Barkley N."/>
            <person name="Guimaraes P.M."/>
            <person name="Isobe S."/>
            <person name="Guo B."/>
            <person name="Liao B."/>
            <person name="Stalker H.T."/>
            <person name="Schmitz R.J."/>
            <person name="Scheffler B.E."/>
            <person name="Leal-Bertioli S.C."/>
            <person name="Xun X."/>
            <person name="Jackson S.A."/>
            <person name="Michelmore R."/>
            <person name="Ozias-Akins P."/>
        </authorList>
    </citation>
    <scope>NUCLEOTIDE SEQUENCE [LARGE SCALE GENOMIC DNA]</scope>
    <source>
        <strain evidence="2">cv. V14167</strain>
    </source>
</reference>
<dbReference type="GeneID" id="107465562"/>
<sequence>MIIERAFCDLGVSINLMPLSLMKKLQIHELKPTQIALQIVNKSIKQALGVVENVLVKVGKVLLLDEFVILDMEENFNTAIILGRLFSATGISLIDVEKGELMRKVHDEHIVFHVFKSLQDSTQEKECMKIDFRDPNLKEALNEPPPKLLSPCLKDRKEVEMVQRAQEVNKELQPKPPYETFNKNPLDIKTPKHESPLEKERNPKKKMPRGWRNKKICTKGFSLVDKVMLTYQPIEKCDRKTS</sequence>
<organism evidence="2 3">
    <name type="scientific">Arachis duranensis</name>
    <name type="common">Wild peanut</name>
    <dbReference type="NCBI Taxonomy" id="130453"/>
    <lineage>
        <taxon>Eukaryota</taxon>
        <taxon>Viridiplantae</taxon>
        <taxon>Streptophyta</taxon>
        <taxon>Embryophyta</taxon>
        <taxon>Tracheophyta</taxon>
        <taxon>Spermatophyta</taxon>
        <taxon>Magnoliopsida</taxon>
        <taxon>eudicotyledons</taxon>
        <taxon>Gunneridae</taxon>
        <taxon>Pentapetalae</taxon>
        <taxon>rosids</taxon>
        <taxon>fabids</taxon>
        <taxon>Fabales</taxon>
        <taxon>Fabaceae</taxon>
        <taxon>Papilionoideae</taxon>
        <taxon>50 kb inversion clade</taxon>
        <taxon>dalbergioids sensu lato</taxon>
        <taxon>Dalbergieae</taxon>
        <taxon>Pterocarpus clade</taxon>
        <taxon>Arachis</taxon>
    </lineage>
</organism>
<dbReference type="CDD" id="cd00303">
    <property type="entry name" value="retropepsin_like"/>
    <property type="match status" value="1"/>
</dbReference>
<dbReference type="InterPro" id="IPR021109">
    <property type="entry name" value="Peptidase_aspartic_dom_sf"/>
</dbReference>
<evidence type="ECO:0000256" key="1">
    <source>
        <dbReference type="SAM" id="MobiDB-lite"/>
    </source>
</evidence>
<dbReference type="PANTHER" id="PTHR33067">
    <property type="entry name" value="RNA-DIRECTED DNA POLYMERASE-RELATED"/>
    <property type="match status" value="1"/>
</dbReference>